<dbReference type="OMA" id="SHIVWAL"/>
<evidence type="ECO:0008006" key="4">
    <source>
        <dbReference type="Google" id="ProtNLM"/>
    </source>
</evidence>
<reference evidence="2 3" key="1">
    <citation type="journal article" date="2007" name="Nature">
        <title>Genome of the marsupial Monodelphis domestica reveals innovation in non-coding sequences.</title>
        <authorList>
            <person name="Mikkelsen T.S."/>
            <person name="Wakefield M.J."/>
            <person name="Aken B."/>
            <person name="Amemiya C.T."/>
            <person name="Chang J.L."/>
            <person name="Duke S."/>
            <person name="Garber M."/>
            <person name="Gentles A.J."/>
            <person name="Goodstadt L."/>
            <person name="Heger A."/>
            <person name="Jurka J."/>
            <person name="Kamal M."/>
            <person name="Mauceli E."/>
            <person name="Searle S.M."/>
            <person name="Sharpe T."/>
            <person name="Baker M.L."/>
            <person name="Batzer M.A."/>
            <person name="Benos P.V."/>
            <person name="Belov K."/>
            <person name="Clamp M."/>
            <person name="Cook A."/>
            <person name="Cuff J."/>
            <person name="Das R."/>
            <person name="Davidow L."/>
            <person name="Deakin J.E."/>
            <person name="Fazzari M.J."/>
            <person name="Glass J.L."/>
            <person name="Grabherr M."/>
            <person name="Greally J.M."/>
            <person name="Gu W."/>
            <person name="Hore T.A."/>
            <person name="Huttley G.A."/>
            <person name="Kleber M."/>
            <person name="Jirtle R.L."/>
            <person name="Koina E."/>
            <person name="Lee J.T."/>
            <person name="Mahony S."/>
            <person name="Marra M.A."/>
            <person name="Miller R.D."/>
            <person name="Nicholls R.D."/>
            <person name="Oda M."/>
            <person name="Papenfuss A.T."/>
            <person name="Parra Z.E."/>
            <person name="Pollock D.D."/>
            <person name="Ray D.A."/>
            <person name="Schein J.E."/>
            <person name="Speed T.P."/>
            <person name="Thompson K."/>
            <person name="VandeBerg J.L."/>
            <person name="Wade C.M."/>
            <person name="Walker J.A."/>
            <person name="Waters P.D."/>
            <person name="Webber C."/>
            <person name="Weidman J.R."/>
            <person name="Xie X."/>
            <person name="Zody M.C."/>
            <person name="Baldwin J."/>
            <person name="Abdouelleil A."/>
            <person name="Abdulkadir J."/>
            <person name="Abebe A."/>
            <person name="Abera B."/>
            <person name="Abreu J."/>
            <person name="Acer S.C."/>
            <person name="Aftuck L."/>
            <person name="Alexander A."/>
            <person name="An P."/>
            <person name="Anderson E."/>
            <person name="Anderson S."/>
            <person name="Arachi H."/>
            <person name="Azer M."/>
            <person name="Bachantsang P."/>
            <person name="Barry A."/>
            <person name="Bayul T."/>
            <person name="Berlin A."/>
            <person name="Bessette D."/>
            <person name="Bloom T."/>
            <person name="Bloom T."/>
            <person name="Boguslavskiy L."/>
            <person name="Bonnet C."/>
            <person name="Boukhgalter B."/>
            <person name="Bourzgui I."/>
            <person name="Brown A."/>
            <person name="Cahill P."/>
            <person name="Channer S."/>
            <person name="Cheshatsang Y."/>
            <person name="Chuda L."/>
            <person name="Citroen M."/>
            <person name="Collymore A."/>
            <person name="Cooke P."/>
            <person name="Costello M."/>
            <person name="D'Aco K."/>
            <person name="Daza R."/>
            <person name="De Haan G."/>
            <person name="DeGray S."/>
            <person name="DeMaso C."/>
            <person name="Dhargay N."/>
            <person name="Dooley K."/>
            <person name="Dooley E."/>
            <person name="Doricent M."/>
            <person name="Dorje P."/>
            <person name="Dorjee K."/>
            <person name="Dupes A."/>
            <person name="Elong R."/>
            <person name="Falk J."/>
            <person name="Farina A."/>
            <person name="Faro S."/>
            <person name="Ferguson D."/>
            <person name="Fisher S."/>
            <person name="Foley C.D."/>
            <person name="Franke A."/>
            <person name="Friedrich D."/>
            <person name="Gadbois L."/>
            <person name="Gearin G."/>
            <person name="Gearin C.R."/>
            <person name="Giannoukos G."/>
            <person name="Goode T."/>
            <person name="Graham J."/>
            <person name="Grandbois E."/>
            <person name="Grewal S."/>
            <person name="Gyaltsen K."/>
            <person name="Hafez N."/>
            <person name="Hagos B."/>
            <person name="Hall J."/>
            <person name="Henson C."/>
            <person name="Hollinger A."/>
            <person name="Honan T."/>
            <person name="Huard M.D."/>
            <person name="Hughes L."/>
            <person name="Hurhula B."/>
            <person name="Husby M.E."/>
            <person name="Kamat A."/>
            <person name="Kanga B."/>
            <person name="Kashin S."/>
            <person name="Khazanovich D."/>
            <person name="Kisner P."/>
            <person name="Lance K."/>
            <person name="Lara M."/>
            <person name="Lee W."/>
            <person name="Lennon N."/>
            <person name="Letendre F."/>
            <person name="LeVine R."/>
            <person name="Lipovsky A."/>
            <person name="Liu X."/>
            <person name="Liu J."/>
            <person name="Liu S."/>
            <person name="Lokyitsang T."/>
            <person name="Lokyitsang Y."/>
            <person name="Lubonja R."/>
            <person name="Lui A."/>
            <person name="MacDonald P."/>
            <person name="Magnisalis V."/>
            <person name="Maru K."/>
            <person name="Matthews C."/>
            <person name="McCusker W."/>
            <person name="McDonough S."/>
            <person name="Mehta T."/>
            <person name="Meldrim J."/>
            <person name="Meneus L."/>
            <person name="Mihai O."/>
            <person name="Mihalev A."/>
            <person name="Mihova T."/>
            <person name="Mittelman R."/>
            <person name="Mlenga V."/>
            <person name="Montmayeur A."/>
            <person name="Mulrain L."/>
            <person name="Navidi A."/>
            <person name="Naylor J."/>
            <person name="Negash T."/>
            <person name="Nguyen T."/>
            <person name="Nguyen N."/>
            <person name="Nicol R."/>
            <person name="Norbu C."/>
            <person name="Norbu N."/>
            <person name="Novod N."/>
            <person name="O'Neill B."/>
            <person name="Osman S."/>
            <person name="Markiewicz E."/>
            <person name="Oyono O.L."/>
            <person name="Patti C."/>
            <person name="Phunkhang P."/>
            <person name="Pierre F."/>
            <person name="Priest M."/>
            <person name="Raghuraman S."/>
            <person name="Rege F."/>
            <person name="Reyes R."/>
            <person name="Rise C."/>
            <person name="Rogov P."/>
            <person name="Ross K."/>
            <person name="Ryan E."/>
            <person name="Settipalli S."/>
            <person name="Shea T."/>
            <person name="Sherpa N."/>
            <person name="Shi L."/>
            <person name="Shih D."/>
            <person name="Sparrow T."/>
            <person name="Spaulding J."/>
            <person name="Stalker J."/>
            <person name="Stange-Thomann N."/>
            <person name="Stavropoulos S."/>
            <person name="Stone C."/>
            <person name="Strader C."/>
            <person name="Tesfaye S."/>
            <person name="Thomson T."/>
            <person name="Thoulutsang Y."/>
            <person name="Thoulutsang D."/>
            <person name="Topham K."/>
            <person name="Topping I."/>
            <person name="Tsamla T."/>
            <person name="Vassiliev H."/>
            <person name="Vo A."/>
            <person name="Wangchuk T."/>
            <person name="Wangdi T."/>
            <person name="Weiand M."/>
            <person name="Wilkinson J."/>
            <person name="Wilson A."/>
            <person name="Yadav S."/>
            <person name="Young G."/>
            <person name="Yu Q."/>
            <person name="Zembek L."/>
            <person name="Zhong D."/>
            <person name="Zimmer A."/>
            <person name="Zwirko Z."/>
            <person name="Jaffe D.B."/>
            <person name="Alvarez P."/>
            <person name="Brockman W."/>
            <person name="Butler J."/>
            <person name="Chin C."/>
            <person name="Gnerre S."/>
            <person name="MacCallum I."/>
            <person name="Graves J.A."/>
            <person name="Ponting C.P."/>
            <person name="Breen M."/>
            <person name="Samollow P.B."/>
            <person name="Lander E.S."/>
            <person name="Lindblad-Toh K."/>
        </authorList>
    </citation>
    <scope>NUCLEOTIDE SEQUENCE [LARGE SCALE GENOMIC DNA]</scope>
</reference>
<proteinExistence type="predicted"/>
<dbReference type="AlphaFoldDB" id="F7EGK4"/>
<dbReference type="GO" id="GO:0005576">
    <property type="term" value="C:extracellular region"/>
    <property type="evidence" value="ECO:0000318"/>
    <property type="project" value="GO_Central"/>
</dbReference>
<dbReference type="InterPro" id="IPR026614">
    <property type="entry name" value="ANGPTL8"/>
</dbReference>
<dbReference type="GeneTree" id="ENSGT00440000034383"/>
<evidence type="ECO:0000313" key="3">
    <source>
        <dbReference type="Proteomes" id="UP000002280"/>
    </source>
</evidence>
<reference evidence="2" key="3">
    <citation type="submission" date="2025-09" db="UniProtKB">
        <authorList>
            <consortium name="Ensembl"/>
        </authorList>
    </citation>
    <scope>IDENTIFICATION</scope>
</reference>
<keyword evidence="3" id="KW-1185">Reference proteome</keyword>
<dbReference type="GO" id="GO:0019216">
    <property type="term" value="P:regulation of lipid metabolic process"/>
    <property type="evidence" value="ECO:0000318"/>
    <property type="project" value="GO_Central"/>
</dbReference>
<organism evidence="2 3">
    <name type="scientific">Monodelphis domestica</name>
    <name type="common">Gray short-tailed opossum</name>
    <dbReference type="NCBI Taxonomy" id="13616"/>
    <lineage>
        <taxon>Eukaryota</taxon>
        <taxon>Metazoa</taxon>
        <taxon>Chordata</taxon>
        <taxon>Craniata</taxon>
        <taxon>Vertebrata</taxon>
        <taxon>Euteleostomi</taxon>
        <taxon>Mammalia</taxon>
        <taxon>Metatheria</taxon>
        <taxon>Didelphimorphia</taxon>
        <taxon>Didelphidae</taxon>
        <taxon>Monodelphis</taxon>
    </lineage>
</organism>
<dbReference type="GO" id="GO:0070328">
    <property type="term" value="P:triglyceride homeostasis"/>
    <property type="evidence" value="ECO:0000318"/>
    <property type="project" value="GO_Central"/>
</dbReference>
<evidence type="ECO:0000313" key="2">
    <source>
        <dbReference type="Ensembl" id="ENSMODP00000007995.4"/>
    </source>
</evidence>
<dbReference type="PANTHER" id="PTHR21463:SF0">
    <property type="entry name" value="ANGIOPOIETIN-LIKE PROTEIN 8"/>
    <property type="match status" value="1"/>
</dbReference>
<accession>F7EGK4</accession>
<dbReference type="PANTHER" id="PTHR21463">
    <property type="entry name" value="ANGIOPOIETIN-LIKE PROTEIN 8"/>
    <property type="match status" value="1"/>
</dbReference>
<protein>
    <recommendedName>
        <fullName evidence="4">Angiopoietin like 8</fullName>
    </recommendedName>
</protein>
<name>F7EGK4_MONDO</name>
<sequence>MIDLWGRGRKGGRAEAGGQPVGSAQGIKGKGPRRRDRSPQVQPPDSLASSPGATMSLLLLCLFLMPSLALPMPTPPQLRQEPALQDEVNILFHGVLQFGQALSRIYKATEAKLDEASRSLGFYEQTVVTLQQDLGSARARTQELERSLGEIQAEEESLGLETQGAGIALSQVMEGHQALWQRVEKLHGALATLGSRHTPKELEELKLYADKQSQIIWSLMGHVQRQQRELAQQQQQLSHIRDRLRALALPS</sequence>
<dbReference type="Proteomes" id="UP000002280">
    <property type="component" value="Chromosome 3"/>
</dbReference>
<dbReference type="FunCoup" id="F7EGK4">
    <property type="interactions" value="98"/>
</dbReference>
<feature type="region of interest" description="Disordered" evidence="1">
    <location>
        <begin position="1"/>
        <end position="49"/>
    </location>
</feature>
<dbReference type="Ensembl" id="ENSMODT00000008158.4">
    <property type="protein sequence ID" value="ENSMODP00000007995.4"/>
    <property type="gene ID" value="ENSMODG00000006442.4"/>
</dbReference>
<dbReference type="STRING" id="13616.ENSMODP00000007995"/>
<reference evidence="2" key="2">
    <citation type="submission" date="2025-08" db="UniProtKB">
        <authorList>
            <consortium name="Ensembl"/>
        </authorList>
    </citation>
    <scope>IDENTIFICATION</scope>
</reference>
<dbReference type="HOGENOM" id="CLU_097765_0_0_1"/>
<dbReference type="eggNOG" id="KOG2579">
    <property type="taxonomic scope" value="Eukaryota"/>
</dbReference>
<dbReference type="Bgee" id="ENSMODG00000006442">
    <property type="expression patterns" value="Expressed in liver and 4 other cell types or tissues"/>
</dbReference>
<evidence type="ECO:0000256" key="1">
    <source>
        <dbReference type="SAM" id="MobiDB-lite"/>
    </source>
</evidence>
<dbReference type="InParanoid" id="F7EGK4"/>